<evidence type="ECO:0000313" key="2">
    <source>
        <dbReference type="EMBL" id="RMJ14249.1"/>
    </source>
</evidence>
<dbReference type="PANTHER" id="PTHR33112">
    <property type="entry name" value="DOMAIN PROTEIN, PUTATIVE-RELATED"/>
    <property type="match status" value="1"/>
</dbReference>
<proteinExistence type="predicted"/>
<feature type="domain" description="Heterokaryon incompatibility" evidence="1">
    <location>
        <begin position="13"/>
        <end position="161"/>
    </location>
</feature>
<keyword evidence="3" id="KW-1185">Reference proteome</keyword>
<dbReference type="Pfam" id="PF06985">
    <property type="entry name" value="HET"/>
    <property type="match status" value="1"/>
</dbReference>
<protein>
    <recommendedName>
        <fullName evidence="1">Heterokaryon incompatibility domain-containing protein</fullName>
    </recommendedName>
</protein>
<name>A0A3M2S9N6_9HYPO</name>
<reference evidence="2 3" key="1">
    <citation type="submission" date="2017-06" db="EMBL/GenBank/DDBJ databases">
        <title>Comparative genomic analysis of Ambrosia Fusariam Clade fungi.</title>
        <authorList>
            <person name="Stajich J.E."/>
            <person name="Carrillo J."/>
            <person name="Kijimoto T."/>
            <person name="Eskalen A."/>
            <person name="O'Donnell K."/>
            <person name="Kasson M."/>
        </authorList>
    </citation>
    <scope>NUCLEOTIDE SEQUENCE [LARGE SCALE GENOMIC DNA]</scope>
    <source>
        <strain evidence="2">UCR3666</strain>
    </source>
</reference>
<dbReference type="EMBL" id="NKUJ01000089">
    <property type="protein sequence ID" value="RMJ14249.1"/>
    <property type="molecule type" value="Genomic_DNA"/>
</dbReference>
<accession>A0A3M2S9N6</accession>
<comment type="caution">
    <text evidence="2">The sequence shown here is derived from an EMBL/GenBank/DDBJ whole genome shotgun (WGS) entry which is preliminary data.</text>
</comment>
<organism evidence="2 3">
    <name type="scientific">Fusarium kuroshium</name>
    <dbReference type="NCBI Taxonomy" id="2010991"/>
    <lineage>
        <taxon>Eukaryota</taxon>
        <taxon>Fungi</taxon>
        <taxon>Dikarya</taxon>
        <taxon>Ascomycota</taxon>
        <taxon>Pezizomycotina</taxon>
        <taxon>Sordariomycetes</taxon>
        <taxon>Hypocreomycetidae</taxon>
        <taxon>Hypocreales</taxon>
        <taxon>Nectriaceae</taxon>
        <taxon>Fusarium</taxon>
        <taxon>Fusarium solani species complex</taxon>
    </lineage>
</organism>
<evidence type="ECO:0000259" key="1">
    <source>
        <dbReference type="Pfam" id="PF06985"/>
    </source>
</evidence>
<dbReference type="Proteomes" id="UP000277212">
    <property type="component" value="Unassembled WGS sequence"/>
</dbReference>
<dbReference type="AlphaFoldDB" id="A0A3M2S9N6"/>
<evidence type="ECO:0000313" key="3">
    <source>
        <dbReference type="Proteomes" id="UP000277212"/>
    </source>
</evidence>
<gene>
    <name evidence="2" type="ORF">CDV36_006070</name>
</gene>
<dbReference type="OrthoDB" id="5362512at2759"/>
<dbReference type="InterPro" id="IPR010730">
    <property type="entry name" value="HET"/>
</dbReference>
<dbReference type="STRING" id="2010991.A0A3M2S9N6"/>
<sequence length="499" mass="56855">MGPGRLESLKNGYVTLSHRWGSAPFLQLNDDTKQDLEAGMPIMKLPATFRDAVSIAHRLDIQYLWIDSLCIKQDCHNDWLEEAPRMQHIYGGAAINIVAGHSNGPESGLFHARDSHLVESFIAQAEWNDCPPQQYLIWNETEFKSDFTSAPLTRRGWVFQERLLAPRILQFSKMQMYWRCSELFACESWPFGASSSEQGYAVRYGPDLDDLELGPSSDITTLRDQRNQTRKWELLVMQYSACDLTKPQDKLIALSGVANLFRNVTGDQYVAGLWRSALPRLLCWERHIGNSDETQKARGARPAAYRAPSWSWASIDDPVSYPSREYHDILLLEDLIEITNVDIVAQGEGKTAQVSNGVLTVRGWLHPFKFLSRQGYYIKYKIGGDIRIGRHSEFIVDALLNENLEEMDLWVLPVRLAVSGCDRGYFAEVRGIVLKKQGDTGFYLRVGLLNDSYYGDEVDERARGNDVLGVHSYMSFQIPNERLFTFRRHLGECVTISIL</sequence>
<dbReference type="PANTHER" id="PTHR33112:SF10">
    <property type="entry name" value="TOL"/>
    <property type="match status" value="1"/>
</dbReference>